<evidence type="ECO:0000256" key="1">
    <source>
        <dbReference type="SAM" id="Phobius"/>
    </source>
</evidence>
<name>X0ZE44_9ZZZZ</name>
<keyword evidence="1" id="KW-1133">Transmembrane helix</keyword>
<evidence type="ECO:0000313" key="2">
    <source>
        <dbReference type="EMBL" id="GAG46616.1"/>
    </source>
</evidence>
<dbReference type="AlphaFoldDB" id="X0ZE44"/>
<reference evidence="2" key="1">
    <citation type="journal article" date="2014" name="Front. Microbiol.">
        <title>High frequency of phylogenetically diverse reductive dehalogenase-homologous genes in deep subseafloor sedimentary metagenomes.</title>
        <authorList>
            <person name="Kawai M."/>
            <person name="Futagami T."/>
            <person name="Toyoda A."/>
            <person name="Takaki Y."/>
            <person name="Nishi S."/>
            <person name="Hori S."/>
            <person name="Arai W."/>
            <person name="Tsubouchi T."/>
            <person name="Morono Y."/>
            <person name="Uchiyama I."/>
            <person name="Ito T."/>
            <person name="Fujiyama A."/>
            <person name="Inagaki F."/>
            <person name="Takami H."/>
        </authorList>
    </citation>
    <scope>NUCLEOTIDE SEQUENCE</scope>
    <source>
        <strain evidence="2">Expedition CK06-06</strain>
    </source>
</reference>
<protein>
    <submittedName>
        <fullName evidence="2">Uncharacterized protein</fullName>
    </submittedName>
</protein>
<keyword evidence="1" id="KW-0472">Membrane</keyword>
<keyword evidence="1" id="KW-0812">Transmembrane</keyword>
<dbReference type="EMBL" id="BARS01052880">
    <property type="protein sequence ID" value="GAG46616.1"/>
    <property type="molecule type" value="Genomic_DNA"/>
</dbReference>
<feature type="transmembrane region" description="Helical" evidence="1">
    <location>
        <begin position="6"/>
        <end position="25"/>
    </location>
</feature>
<organism evidence="2">
    <name type="scientific">marine sediment metagenome</name>
    <dbReference type="NCBI Taxonomy" id="412755"/>
    <lineage>
        <taxon>unclassified sequences</taxon>
        <taxon>metagenomes</taxon>
        <taxon>ecological metagenomes</taxon>
    </lineage>
</organism>
<comment type="caution">
    <text evidence="2">The sequence shown here is derived from an EMBL/GenBank/DDBJ whole genome shotgun (WGS) entry which is preliminary data.</text>
</comment>
<accession>X0ZE44</accession>
<gene>
    <name evidence="2" type="ORF">S01H1_78557</name>
</gene>
<proteinExistence type="predicted"/>
<sequence>MKKVILGIFILVLVIILIILGYNYWQAQKSVTGTRTEVALTGVEWFQAGNTQDINKLQTKKSEELEDNKMGGLWDLKTPDHYGESPKQFVHDINELGTKRIRVIIDEGDWHDVDWDKEEYSHFYIQDHTEKVINGLADKGLKILCGLVFWDPEGPSFKEEEEQDYSRFK</sequence>
<feature type="non-terminal residue" evidence="2">
    <location>
        <position position="169"/>
    </location>
</feature>